<proteinExistence type="predicted"/>
<keyword evidence="3 6" id="KW-0812">Transmembrane</keyword>
<feature type="transmembrane region" description="Helical" evidence="6">
    <location>
        <begin position="188"/>
        <end position="208"/>
    </location>
</feature>
<comment type="subcellular location">
    <subcellularLocation>
        <location evidence="1">Cell membrane</location>
        <topology evidence="1">Multi-pass membrane protein</topology>
    </subcellularLocation>
</comment>
<sequence>MTATPSPSFVTLVRTYGTYAGAMMARGLELVGKLGLYMLGARALGVHDSGYFFLCLTVVGVLATVSRGGFERAVVRHLAAELAVGKGRAAGHAFLVGLGAVLGLGLAVTALTAAFAQPLADYVFRDPEAARPLLLSTFVILPQAACYFIGNALLGLHKGAAGQLVQNGLWPVLTLAAVVAGVTSLDGLLYALAGANVAATVVGAVLLFRERHRFVDTHTDTPPGAPGAAPLPALWRTAAPLSVVEIVQILLPSLPVLLLATFGLPAQVGAFSVANRISMLVWVVSTSIGSVAAPSFAARHRQGQWTELRQLNRRVRLAVAVFGTPVVAVMVLAPAQVLHLVGPGFEIAATALVILGVGQLVYCLLPCQEIVLAMAGHGSVLRWLTLAQTVVCGALCVLLIPPFGMIGAAIATAVFAAQLAIGASLMVRRLMPQAF</sequence>
<feature type="transmembrane region" description="Helical" evidence="6">
    <location>
        <begin position="91"/>
        <end position="115"/>
    </location>
</feature>
<organism evidence="7 8">
    <name type="scientific">Xanthobacter autotrophicus</name>
    <dbReference type="NCBI Taxonomy" id="280"/>
    <lineage>
        <taxon>Bacteria</taxon>
        <taxon>Pseudomonadati</taxon>
        <taxon>Pseudomonadota</taxon>
        <taxon>Alphaproteobacteria</taxon>
        <taxon>Hyphomicrobiales</taxon>
        <taxon>Xanthobacteraceae</taxon>
        <taxon>Xanthobacter</taxon>
    </lineage>
</organism>
<evidence type="ECO:0000313" key="8">
    <source>
        <dbReference type="Proteomes" id="UP000305131"/>
    </source>
</evidence>
<feature type="transmembrane region" description="Helical" evidence="6">
    <location>
        <begin position="379"/>
        <end position="400"/>
    </location>
</feature>
<feature type="transmembrane region" description="Helical" evidence="6">
    <location>
        <begin position="406"/>
        <end position="427"/>
    </location>
</feature>
<dbReference type="OrthoDB" id="9800982at2"/>
<keyword evidence="2" id="KW-1003">Cell membrane</keyword>
<dbReference type="Pfam" id="PF01943">
    <property type="entry name" value="Polysacc_synt"/>
    <property type="match status" value="1"/>
</dbReference>
<feature type="transmembrane region" description="Helical" evidence="6">
    <location>
        <begin position="347"/>
        <end position="367"/>
    </location>
</feature>
<feature type="transmembrane region" description="Helical" evidence="6">
    <location>
        <begin position="135"/>
        <end position="157"/>
    </location>
</feature>
<dbReference type="GeneID" id="95776060"/>
<dbReference type="InterPro" id="IPR002797">
    <property type="entry name" value="Polysacc_synth"/>
</dbReference>
<keyword evidence="5 6" id="KW-0472">Membrane</keyword>
<feature type="transmembrane region" description="Helical" evidence="6">
    <location>
        <begin position="51"/>
        <end position="70"/>
    </location>
</feature>
<name>A0A6C1KA74_XANAU</name>
<reference evidence="7 8" key="1">
    <citation type="submission" date="2019-05" db="EMBL/GenBank/DDBJ databases">
        <authorList>
            <person name="Zhou X."/>
        </authorList>
    </citation>
    <scope>NUCLEOTIDE SEQUENCE [LARGE SCALE GENOMIC DNA]</scope>
    <source>
        <strain evidence="7 8">DSM 432</strain>
    </source>
</reference>
<feature type="transmembrane region" description="Helical" evidence="6">
    <location>
        <begin position="164"/>
        <end position="182"/>
    </location>
</feature>
<dbReference type="EMBL" id="VAUP01000041">
    <property type="protein sequence ID" value="TLX41040.1"/>
    <property type="molecule type" value="Genomic_DNA"/>
</dbReference>
<dbReference type="InterPro" id="IPR050833">
    <property type="entry name" value="Poly_Biosynth_Transport"/>
</dbReference>
<evidence type="ECO:0000256" key="2">
    <source>
        <dbReference type="ARBA" id="ARBA00022475"/>
    </source>
</evidence>
<dbReference type="GO" id="GO:0005886">
    <property type="term" value="C:plasma membrane"/>
    <property type="evidence" value="ECO:0007669"/>
    <property type="project" value="UniProtKB-SubCell"/>
</dbReference>
<comment type="caution">
    <text evidence="7">The sequence shown here is derived from an EMBL/GenBank/DDBJ whole genome shotgun (WGS) entry which is preliminary data.</text>
</comment>
<evidence type="ECO:0000256" key="6">
    <source>
        <dbReference type="SAM" id="Phobius"/>
    </source>
</evidence>
<feature type="transmembrane region" description="Helical" evidence="6">
    <location>
        <begin position="317"/>
        <end position="341"/>
    </location>
</feature>
<evidence type="ECO:0000313" key="7">
    <source>
        <dbReference type="EMBL" id="TLX41040.1"/>
    </source>
</evidence>
<accession>A0A6C1KA74</accession>
<feature type="transmembrane region" description="Helical" evidence="6">
    <location>
        <begin position="277"/>
        <end position="297"/>
    </location>
</feature>
<evidence type="ECO:0000256" key="4">
    <source>
        <dbReference type="ARBA" id="ARBA00022989"/>
    </source>
</evidence>
<evidence type="ECO:0000256" key="3">
    <source>
        <dbReference type="ARBA" id="ARBA00022692"/>
    </source>
</evidence>
<dbReference type="PANTHER" id="PTHR30250">
    <property type="entry name" value="PST FAMILY PREDICTED COLANIC ACID TRANSPORTER"/>
    <property type="match status" value="1"/>
</dbReference>
<evidence type="ECO:0000256" key="1">
    <source>
        <dbReference type="ARBA" id="ARBA00004651"/>
    </source>
</evidence>
<keyword evidence="4 6" id="KW-1133">Transmembrane helix</keyword>
<protein>
    <submittedName>
        <fullName evidence="7">Lipopolysaccharide biosynthesis protein</fullName>
    </submittedName>
</protein>
<feature type="transmembrane region" description="Helical" evidence="6">
    <location>
        <begin position="246"/>
        <end position="265"/>
    </location>
</feature>
<gene>
    <name evidence="7" type="ORF">FBQ73_21640</name>
</gene>
<dbReference type="Proteomes" id="UP000305131">
    <property type="component" value="Unassembled WGS sequence"/>
</dbReference>
<evidence type="ECO:0000256" key="5">
    <source>
        <dbReference type="ARBA" id="ARBA00023136"/>
    </source>
</evidence>
<dbReference type="RefSeq" id="WP_138401547.1">
    <property type="nucleotide sequence ID" value="NZ_JBAFVI010000007.1"/>
</dbReference>
<dbReference type="AlphaFoldDB" id="A0A6C1KA74"/>
<dbReference type="PANTHER" id="PTHR30250:SF11">
    <property type="entry name" value="O-ANTIGEN TRANSPORTER-RELATED"/>
    <property type="match status" value="1"/>
</dbReference>